<geneLocation type="mitochondrion" evidence="19"/>
<gene>
    <name evidence="19" type="primary">ND2</name>
</gene>
<dbReference type="GO" id="GO:0005743">
    <property type="term" value="C:mitochondrial inner membrane"/>
    <property type="evidence" value="ECO:0007669"/>
    <property type="project" value="UniProtKB-SubCell"/>
</dbReference>
<keyword evidence="6 17" id="KW-0679">Respiratory chain</keyword>
<feature type="transmembrane region" description="Helical" evidence="17">
    <location>
        <begin position="108"/>
        <end position="130"/>
    </location>
</feature>
<evidence type="ECO:0000256" key="6">
    <source>
        <dbReference type="ARBA" id="ARBA00022660"/>
    </source>
</evidence>
<evidence type="ECO:0000256" key="17">
    <source>
        <dbReference type="RuleBase" id="RU003403"/>
    </source>
</evidence>
<comment type="function">
    <text evidence="17">Core subunit of the mitochondrial membrane respiratory chain NADH dehydrogenase (Complex I) which catalyzes electron transfer from NADH through the respiratory chain, using ubiquinone as an electron acceptor. Essential for the catalytic activity and assembly of complex I.</text>
</comment>
<name>A0AAU6QG73_9ANNE</name>
<dbReference type="PRINTS" id="PR01436">
    <property type="entry name" value="NADHDHGNASE2"/>
</dbReference>
<evidence type="ECO:0000256" key="12">
    <source>
        <dbReference type="ARBA" id="ARBA00023027"/>
    </source>
</evidence>
<evidence type="ECO:0000259" key="18">
    <source>
        <dbReference type="Pfam" id="PF00361"/>
    </source>
</evidence>
<keyword evidence="12 17" id="KW-0520">NAD</keyword>
<evidence type="ECO:0000256" key="13">
    <source>
        <dbReference type="ARBA" id="ARBA00023075"/>
    </source>
</evidence>
<dbReference type="EC" id="7.1.1.2" evidence="3 17"/>
<feature type="transmembrane region" description="Helical" evidence="17">
    <location>
        <begin position="82"/>
        <end position="101"/>
    </location>
</feature>
<dbReference type="AlphaFoldDB" id="A0AAU6QG73"/>
<dbReference type="GO" id="GO:0008137">
    <property type="term" value="F:NADH dehydrogenase (ubiquinone) activity"/>
    <property type="evidence" value="ECO:0007669"/>
    <property type="project" value="UniProtKB-EC"/>
</dbReference>
<feature type="domain" description="NADH:quinone oxidoreductase/Mrp antiporter transmembrane" evidence="18">
    <location>
        <begin position="79"/>
        <end position="265"/>
    </location>
</feature>
<dbReference type="InterPro" id="IPR050175">
    <property type="entry name" value="Complex_I_Subunit_2"/>
</dbReference>
<proteinExistence type="inferred from homology"/>
<dbReference type="PANTHER" id="PTHR46552">
    <property type="entry name" value="NADH-UBIQUINONE OXIDOREDUCTASE CHAIN 2"/>
    <property type="match status" value="1"/>
</dbReference>
<evidence type="ECO:0000256" key="4">
    <source>
        <dbReference type="ARBA" id="ARBA00021008"/>
    </source>
</evidence>
<accession>A0AAU6QG73</accession>
<reference evidence="19" key="1">
    <citation type="submission" date="2023-11" db="EMBL/GenBank/DDBJ databases">
        <title>Species delimitation and phylogenetic relationships of the Prionospio complex (Annelida, Spionidae) in the Northeast Atlantic.</title>
        <authorList>
            <person name="Hektoen M.M."/>
            <person name="Bakken T."/>
            <person name="Radashevsky V.I."/>
            <person name="Ekrem T."/>
            <person name="Dunshea G."/>
        </authorList>
    </citation>
    <scope>NUCLEOTIDE SEQUENCE</scope>
    <source>
        <strain evidence="19">VIR20592</strain>
    </source>
</reference>
<evidence type="ECO:0000256" key="15">
    <source>
        <dbReference type="ARBA" id="ARBA00023136"/>
    </source>
</evidence>
<evidence type="ECO:0000313" key="19">
    <source>
        <dbReference type="EMBL" id="WZB40536.1"/>
    </source>
</evidence>
<evidence type="ECO:0000256" key="9">
    <source>
        <dbReference type="ARBA" id="ARBA00022967"/>
    </source>
</evidence>
<dbReference type="Pfam" id="PF00361">
    <property type="entry name" value="Proton_antipo_M"/>
    <property type="match status" value="2"/>
</dbReference>
<comment type="catalytic activity">
    <reaction evidence="16 17">
        <text>a ubiquinone + NADH + 5 H(+)(in) = a ubiquinol + NAD(+) + 4 H(+)(out)</text>
        <dbReference type="Rhea" id="RHEA:29091"/>
        <dbReference type="Rhea" id="RHEA-COMP:9565"/>
        <dbReference type="Rhea" id="RHEA-COMP:9566"/>
        <dbReference type="ChEBI" id="CHEBI:15378"/>
        <dbReference type="ChEBI" id="CHEBI:16389"/>
        <dbReference type="ChEBI" id="CHEBI:17976"/>
        <dbReference type="ChEBI" id="CHEBI:57540"/>
        <dbReference type="ChEBI" id="CHEBI:57945"/>
        <dbReference type="EC" id="7.1.1.2"/>
    </reaction>
</comment>
<keyword evidence="8 17" id="KW-0999">Mitochondrion inner membrane</keyword>
<keyword evidence="9 17" id="KW-1278">Translocase</keyword>
<dbReference type="InterPro" id="IPR003917">
    <property type="entry name" value="NADH_UbQ_OxRdtase_chain2"/>
</dbReference>
<evidence type="ECO:0000256" key="2">
    <source>
        <dbReference type="ARBA" id="ARBA00007012"/>
    </source>
</evidence>
<keyword evidence="5" id="KW-0813">Transport</keyword>
<keyword evidence="10 17" id="KW-0249">Electron transport</keyword>
<keyword evidence="13 17" id="KW-0830">Ubiquinone</keyword>
<feature type="domain" description="NADH:quinone oxidoreductase/Mrp antiporter transmembrane" evidence="18">
    <location>
        <begin position="24"/>
        <end position="73"/>
    </location>
</feature>
<dbReference type="EMBL" id="OR935916">
    <property type="protein sequence ID" value="WZB40536.1"/>
    <property type="molecule type" value="Genomic_DNA"/>
</dbReference>
<evidence type="ECO:0000256" key="7">
    <source>
        <dbReference type="ARBA" id="ARBA00022692"/>
    </source>
</evidence>
<dbReference type="PANTHER" id="PTHR46552:SF1">
    <property type="entry name" value="NADH-UBIQUINONE OXIDOREDUCTASE CHAIN 2"/>
    <property type="match status" value="1"/>
</dbReference>
<comment type="subcellular location">
    <subcellularLocation>
        <location evidence="1 17">Mitochondrion inner membrane</location>
        <topology evidence="1 17">Multi-pass membrane protein</topology>
    </subcellularLocation>
</comment>
<keyword evidence="15 17" id="KW-0472">Membrane</keyword>
<sequence length="319" mass="35820">MMIYPFMHLFFSTLIMSTLMALSSHHWMVVWMSLELNMISFIPLMSSFSWNQEHEAALKYLMFQALGSSALLLFSFNTNMSFLVIVALSVKLGVAPFHLWFPSVMKSMSWFAATLLMTWQKIAPMVLILSSTQSKPLLMLVASLSAISGGIGGMNQTHLRPLLAYSSVGHMGWMLAASTTSPFMSISYFSAYLIMSLTIMLIGLSSSISSLKQTATPYNNRTQHLLIPAIISLGGLPPLMGFIPKLMVLSSMNGFIVPFILITGSLMNLTYYLNFFMPWYMSLTSLKKSVNYSSSWFLSFFFFFSTTPIPFIFFMLTSL</sequence>
<evidence type="ECO:0000256" key="11">
    <source>
        <dbReference type="ARBA" id="ARBA00022989"/>
    </source>
</evidence>
<keyword evidence="14 17" id="KW-0496">Mitochondrion</keyword>
<feature type="transmembrane region" description="Helical" evidence="17">
    <location>
        <begin position="186"/>
        <end position="204"/>
    </location>
</feature>
<dbReference type="GO" id="GO:0006120">
    <property type="term" value="P:mitochondrial electron transport, NADH to ubiquinone"/>
    <property type="evidence" value="ECO:0007669"/>
    <property type="project" value="InterPro"/>
</dbReference>
<feature type="transmembrane region" description="Helical" evidence="17">
    <location>
        <begin position="136"/>
        <end position="155"/>
    </location>
</feature>
<dbReference type="InterPro" id="IPR001750">
    <property type="entry name" value="ND/Mrp_TM"/>
</dbReference>
<evidence type="ECO:0000256" key="14">
    <source>
        <dbReference type="ARBA" id="ARBA00023128"/>
    </source>
</evidence>
<evidence type="ECO:0000256" key="8">
    <source>
        <dbReference type="ARBA" id="ARBA00022792"/>
    </source>
</evidence>
<evidence type="ECO:0000256" key="1">
    <source>
        <dbReference type="ARBA" id="ARBA00004448"/>
    </source>
</evidence>
<keyword evidence="11 17" id="KW-1133">Transmembrane helix</keyword>
<feature type="transmembrane region" description="Helical" evidence="17">
    <location>
        <begin position="31"/>
        <end position="50"/>
    </location>
</feature>
<organism evidence="19">
    <name type="scientific">Prionospio multibranchiata</name>
    <dbReference type="NCBI Taxonomy" id="3050093"/>
    <lineage>
        <taxon>Eukaryota</taxon>
        <taxon>Metazoa</taxon>
        <taxon>Spiralia</taxon>
        <taxon>Lophotrochozoa</taxon>
        <taxon>Annelida</taxon>
        <taxon>Polychaeta</taxon>
        <taxon>Sedentaria</taxon>
        <taxon>Canalipalpata</taxon>
        <taxon>Spionida</taxon>
        <taxon>Spionidae</taxon>
        <taxon>Prionospio</taxon>
    </lineage>
</organism>
<evidence type="ECO:0000256" key="5">
    <source>
        <dbReference type="ARBA" id="ARBA00022448"/>
    </source>
</evidence>
<keyword evidence="7 17" id="KW-0812">Transmembrane</keyword>
<feature type="transmembrane region" description="Helical" evidence="17">
    <location>
        <begin position="255"/>
        <end position="275"/>
    </location>
</feature>
<comment type="similarity">
    <text evidence="2 17">Belongs to the complex I subunit 2 family.</text>
</comment>
<evidence type="ECO:0000256" key="3">
    <source>
        <dbReference type="ARBA" id="ARBA00012944"/>
    </source>
</evidence>
<protein>
    <recommendedName>
        <fullName evidence="4 17">NADH-ubiquinone oxidoreductase chain 2</fullName>
        <ecNumber evidence="3 17">7.1.1.2</ecNumber>
    </recommendedName>
</protein>
<evidence type="ECO:0000256" key="10">
    <source>
        <dbReference type="ARBA" id="ARBA00022982"/>
    </source>
</evidence>
<feature type="transmembrane region" description="Helical" evidence="17">
    <location>
        <begin position="225"/>
        <end position="243"/>
    </location>
</feature>
<evidence type="ECO:0000256" key="16">
    <source>
        <dbReference type="ARBA" id="ARBA00049551"/>
    </source>
</evidence>
<feature type="transmembrane region" description="Helical" evidence="17">
    <location>
        <begin position="296"/>
        <end position="316"/>
    </location>
</feature>